<sequence length="202" mass="22909">MISDKDCQLCFTEAKASRGVDQCQVCGRVAHQKCKNIYRACREACEGDTGCPLCCPNCPWNPSNSEVKAELVPMEVKKEPRMPRDQPATADDTISSATRQKVRKLKQNVRRLRCQLRRKPANRVMSSLRYERLAGKIGRKGAKYRRNKLIMAVKKTVKSEDAHTKHEDKAAVLKEEMESPVKIIKVEKTKKVKSEPVVISLL</sequence>
<dbReference type="RefSeq" id="XP_009849996.1">
    <property type="nucleotide sequence ID" value="XM_009851694.1"/>
</dbReference>
<dbReference type="GeneID" id="20831994"/>
<name>F8MIJ3_NEUT8</name>
<organism evidence="1 2">
    <name type="scientific">Neurospora tetrasperma (strain FGSC 2508 / ATCC MYA-4615 / P0657)</name>
    <dbReference type="NCBI Taxonomy" id="510951"/>
    <lineage>
        <taxon>Eukaryota</taxon>
        <taxon>Fungi</taxon>
        <taxon>Dikarya</taxon>
        <taxon>Ascomycota</taxon>
        <taxon>Pezizomycotina</taxon>
        <taxon>Sordariomycetes</taxon>
        <taxon>Sordariomycetidae</taxon>
        <taxon>Sordariales</taxon>
        <taxon>Sordariaceae</taxon>
        <taxon>Neurospora</taxon>
    </lineage>
</organism>
<dbReference type="AlphaFoldDB" id="F8MIJ3"/>
<dbReference type="OrthoDB" id="2122982at2759"/>
<protein>
    <submittedName>
        <fullName evidence="1">Uncharacterized protein</fullName>
    </submittedName>
</protein>
<dbReference type="EMBL" id="GL891303">
    <property type="protein sequence ID" value="EGO59794.1"/>
    <property type="molecule type" value="Genomic_DNA"/>
</dbReference>
<dbReference type="KEGG" id="nte:NEUTE1DRAFT99948"/>
<keyword evidence="2" id="KW-1185">Reference proteome</keyword>
<dbReference type="HOGENOM" id="CLU_1354960_0_0_1"/>
<dbReference type="VEuPathDB" id="FungiDB:NEUTE1DRAFT_99948"/>
<accession>F8MIJ3</accession>
<proteinExistence type="predicted"/>
<gene>
    <name evidence="1" type="ORF">NEUTE1DRAFT_99948</name>
</gene>
<dbReference type="Proteomes" id="UP000008065">
    <property type="component" value="Unassembled WGS sequence"/>
</dbReference>
<reference evidence="2" key="1">
    <citation type="journal article" date="2011" name="Genetics">
        <title>Massive changes in genome architecture accompany the transition to self-fertility in the filamentous fungus Neurospora tetrasperma.</title>
        <authorList>
            <person name="Ellison C.E."/>
            <person name="Stajich J.E."/>
            <person name="Jacobson D.J."/>
            <person name="Natvig D.O."/>
            <person name="Lapidus A."/>
            <person name="Foster B."/>
            <person name="Aerts A."/>
            <person name="Riley R."/>
            <person name="Lindquist E.A."/>
            <person name="Grigoriev I.V."/>
            <person name="Taylor J.W."/>
        </authorList>
    </citation>
    <scope>NUCLEOTIDE SEQUENCE [LARGE SCALE GENOMIC DNA]</scope>
    <source>
        <strain evidence="2">FGSC 2508 / P0657</strain>
    </source>
</reference>
<evidence type="ECO:0000313" key="2">
    <source>
        <dbReference type="Proteomes" id="UP000008065"/>
    </source>
</evidence>
<evidence type="ECO:0000313" key="1">
    <source>
        <dbReference type="EMBL" id="EGO59794.1"/>
    </source>
</evidence>